<evidence type="ECO:0000313" key="2">
    <source>
        <dbReference type="EMBL" id="JAT86720.1"/>
    </source>
</evidence>
<organism evidence="2">
    <name type="scientific">Pectinophora gossypiella</name>
    <name type="common">Cotton pink bollworm</name>
    <name type="synonym">Depressaria gossypiella</name>
    <dbReference type="NCBI Taxonomy" id="13191"/>
    <lineage>
        <taxon>Eukaryota</taxon>
        <taxon>Metazoa</taxon>
        <taxon>Ecdysozoa</taxon>
        <taxon>Arthropoda</taxon>
        <taxon>Hexapoda</taxon>
        <taxon>Insecta</taxon>
        <taxon>Pterygota</taxon>
        <taxon>Neoptera</taxon>
        <taxon>Endopterygota</taxon>
        <taxon>Lepidoptera</taxon>
        <taxon>Glossata</taxon>
        <taxon>Ditrysia</taxon>
        <taxon>Gelechioidea</taxon>
        <taxon>Gelechiidae</taxon>
        <taxon>Apatetrinae</taxon>
        <taxon>Pectinophora</taxon>
    </lineage>
</organism>
<proteinExistence type="predicted"/>
<gene>
    <name evidence="2" type="ORF">g.10898</name>
</gene>
<sequence>MKVLAVFAAVVAVATAAYSPVATWTLEELSAAISNPDTDPAHVPYLAAGLNTIMAGLHAGSQQTSVVISMPIQQTVTLDELTSALHDPATHPAIIPYLEEALNQHMQDMFNGEEGKTIELNIPAMEVNIWSLDQLSQAIENPETDPELLIYLHHALNQLMTDIFAGNNVHEIAVITPPGVISTVPEPAVTPEELKPPMPVFPIPVETPGPESPPMPIFPIPVEIPGPETPMPIFPLPVETPGPINPIPVFPVVEPEPVAPVVQSSPLVQIIVNVNAAQQAPSAPAPVITPEPVVVGPSPAIIDSLPEDQPILAIGPWA</sequence>
<reference evidence="2" key="1">
    <citation type="submission" date="2015-09" db="EMBL/GenBank/DDBJ databases">
        <title>De novo assembly of Pectinophora gossypiella (Pink Bollworm) gut transcriptome.</title>
        <authorList>
            <person name="Tassone E.E."/>
        </authorList>
    </citation>
    <scope>NUCLEOTIDE SEQUENCE</scope>
</reference>
<dbReference type="OrthoDB" id="7482536at2759"/>
<name>A0A1E1WI88_PECGO</name>
<accession>A0A1E1WI88</accession>
<keyword evidence="1" id="KW-0732">Signal</keyword>
<evidence type="ECO:0000256" key="1">
    <source>
        <dbReference type="SAM" id="SignalP"/>
    </source>
</evidence>
<dbReference type="AlphaFoldDB" id="A0A1E1WI88"/>
<dbReference type="EMBL" id="GDQN01004334">
    <property type="protein sequence ID" value="JAT86720.1"/>
    <property type="molecule type" value="Transcribed_RNA"/>
</dbReference>
<feature type="chain" id="PRO_5009115395" evidence="1">
    <location>
        <begin position="17"/>
        <end position="318"/>
    </location>
</feature>
<protein>
    <submittedName>
        <fullName evidence="2">Uncharacterized protein</fullName>
    </submittedName>
</protein>
<feature type="signal peptide" evidence="1">
    <location>
        <begin position="1"/>
        <end position="16"/>
    </location>
</feature>